<dbReference type="Proteomes" id="UP000264006">
    <property type="component" value="Chromosome"/>
</dbReference>
<comment type="similarity">
    <text evidence="5">Belongs to the GTP cyclohydrolase I family.</text>
</comment>
<dbReference type="Pfam" id="PF01227">
    <property type="entry name" value="GTP_cyclohydroI"/>
    <property type="match status" value="1"/>
</dbReference>
<evidence type="ECO:0000256" key="3">
    <source>
        <dbReference type="ARBA" id="ARBA00022563"/>
    </source>
</evidence>
<evidence type="ECO:0000313" key="9">
    <source>
        <dbReference type="Proteomes" id="UP000264006"/>
    </source>
</evidence>
<protein>
    <recommendedName>
        <fullName evidence="5">GTP cyclohydrolase 1</fullName>
        <ecNumber evidence="5">3.5.4.16</ecNumber>
    </recommendedName>
    <alternativeName>
        <fullName evidence="5">GTP cyclohydrolase I</fullName>
        <shortName evidence="5">GTP-CH-I</shortName>
    </alternativeName>
</protein>
<keyword evidence="5" id="KW-0862">Zinc</keyword>
<comment type="subunit">
    <text evidence="5">Homopolymer.</text>
</comment>
<dbReference type="PANTHER" id="PTHR11109">
    <property type="entry name" value="GTP CYCLOHYDROLASE I"/>
    <property type="match status" value="1"/>
</dbReference>
<dbReference type="GO" id="GO:0008270">
    <property type="term" value="F:zinc ion binding"/>
    <property type="evidence" value="ECO:0007669"/>
    <property type="project" value="UniProtKB-UniRule"/>
</dbReference>
<dbReference type="InterPro" id="IPR020602">
    <property type="entry name" value="GTP_CycHdrlase_I_dom"/>
</dbReference>
<comment type="catalytic activity">
    <reaction evidence="1 5">
        <text>GTP + H2O = 7,8-dihydroneopterin 3'-triphosphate + formate + H(+)</text>
        <dbReference type="Rhea" id="RHEA:17473"/>
        <dbReference type="ChEBI" id="CHEBI:15377"/>
        <dbReference type="ChEBI" id="CHEBI:15378"/>
        <dbReference type="ChEBI" id="CHEBI:15740"/>
        <dbReference type="ChEBI" id="CHEBI:37565"/>
        <dbReference type="ChEBI" id="CHEBI:58462"/>
        <dbReference type="EC" id="3.5.4.16"/>
    </reaction>
</comment>
<dbReference type="AlphaFoldDB" id="A0A346XRI9"/>
<keyword evidence="5" id="KW-0479">Metal-binding</keyword>
<feature type="binding site" evidence="5">
    <location>
        <position position="97"/>
    </location>
    <ligand>
        <name>Zn(2+)</name>
        <dbReference type="ChEBI" id="CHEBI:29105"/>
    </ligand>
</feature>
<sequence>MTGPSPTMRDGVGAPTRVPPPASGGVDRPAAIAAVHRLLVALGQDTADPQLRDTPRRVVDALEEMLTPPPFATTTFPDEVGYEGAVVVRDIPVQSLCAHHLLPFVGVAHVAYLPGARLVGLSKLARTVEAHARRLQVQEHLTVQVADWVMAELAPEGVAVVLEAEHLCMAMRGVRSRGTSTITTAVRGRVRDDPHLRTEVLALLAVR</sequence>
<dbReference type="InterPro" id="IPR043133">
    <property type="entry name" value="GTP-CH-I_C/QueF"/>
</dbReference>
<keyword evidence="5" id="KW-0342">GTP-binding</keyword>
<dbReference type="UniPathway" id="UPA00848">
    <property type="reaction ID" value="UER00151"/>
</dbReference>
<dbReference type="GO" id="GO:0046654">
    <property type="term" value="P:tetrahydrofolate biosynthetic process"/>
    <property type="evidence" value="ECO:0007669"/>
    <property type="project" value="UniProtKB-UniRule"/>
</dbReference>
<dbReference type="Gene3D" id="1.10.286.10">
    <property type="match status" value="1"/>
</dbReference>
<dbReference type="KEGG" id="euz:DVS28_a0128"/>
<dbReference type="InterPro" id="IPR043134">
    <property type="entry name" value="GTP-CH-I_N"/>
</dbReference>
<evidence type="ECO:0000256" key="6">
    <source>
        <dbReference type="SAM" id="MobiDB-lite"/>
    </source>
</evidence>
<dbReference type="GO" id="GO:0003934">
    <property type="term" value="F:GTP cyclohydrolase I activity"/>
    <property type="evidence" value="ECO:0007669"/>
    <property type="project" value="UniProtKB-UniRule"/>
</dbReference>
<evidence type="ECO:0000256" key="1">
    <source>
        <dbReference type="ARBA" id="ARBA00001052"/>
    </source>
</evidence>
<dbReference type="Gene3D" id="3.30.1130.10">
    <property type="match status" value="1"/>
</dbReference>
<feature type="domain" description="GTP cyclohydrolase I" evidence="7">
    <location>
        <begin position="33"/>
        <end position="204"/>
    </location>
</feature>
<evidence type="ECO:0000256" key="4">
    <source>
        <dbReference type="ARBA" id="ARBA00022801"/>
    </source>
</evidence>
<comment type="pathway">
    <text evidence="2 5">Cofactor biosynthesis; 7,8-dihydroneopterin triphosphate biosynthesis; 7,8-dihydroneopterin triphosphate from GTP: step 1/1.</text>
</comment>
<dbReference type="FunFam" id="3.30.1130.10:FF:000001">
    <property type="entry name" value="GTP cyclohydrolase 1"/>
    <property type="match status" value="1"/>
</dbReference>
<evidence type="ECO:0000256" key="5">
    <source>
        <dbReference type="HAMAP-Rule" id="MF_00223"/>
    </source>
</evidence>
<gene>
    <name evidence="5" type="primary">folE</name>
    <name evidence="8" type="ORF">DVS28_a0128</name>
</gene>
<accession>A0A346XRI9</accession>
<dbReference type="SUPFAM" id="SSF55620">
    <property type="entry name" value="Tetrahydrobiopterin biosynthesis enzymes-like"/>
    <property type="match status" value="1"/>
</dbReference>
<feature type="binding site" evidence="5">
    <location>
        <position position="168"/>
    </location>
    <ligand>
        <name>Zn(2+)</name>
        <dbReference type="ChEBI" id="CHEBI:29105"/>
    </ligand>
</feature>
<evidence type="ECO:0000259" key="7">
    <source>
        <dbReference type="Pfam" id="PF01227"/>
    </source>
</evidence>
<keyword evidence="5" id="KW-0547">Nucleotide-binding</keyword>
<feature type="region of interest" description="Disordered" evidence="6">
    <location>
        <begin position="1"/>
        <end position="26"/>
    </location>
</feature>
<dbReference type="EMBL" id="CP031165">
    <property type="protein sequence ID" value="AXV04836.1"/>
    <property type="molecule type" value="Genomic_DNA"/>
</dbReference>
<feature type="binding site" evidence="5">
    <location>
        <position position="100"/>
    </location>
    <ligand>
        <name>Zn(2+)</name>
        <dbReference type="ChEBI" id="CHEBI:29105"/>
    </ligand>
</feature>
<evidence type="ECO:0000313" key="8">
    <source>
        <dbReference type="EMBL" id="AXV04836.1"/>
    </source>
</evidence>
<dbReference type="GO" id="GO:0005525">
    <property type="term" value="F:GTP binding"/>
    <property type="evidence" value="ECO:0007669"/>
    <property type="project" value="UniProtKB-KW"/>
</dbReference>
<dbReference type="GO" id="GO:0006730">
    <property type="term" value="P:one-carbon metabolic process"/>
    <property type="evidence" value="ECO:0007669"/>
    <property type="project" value="UniProtKB-UniRule"/>
</dbReference>
<keyword evidence="9" id="KW-1185">Reference proteome</keyword>
<name>A0A346XRI9_9ACTN</name>
<keyword evidence="4 5" id="KW-0378">Hydrolase</keyword>
<dbReference type="GO" id="GO:0005737">
    <property type="term" value="C:cytoplasm"/>
    <property type="evidence" value="ECO:0007669"/>
    <property type="project" value="TreeGrafter"/>
</dbReference>
<dbReference type="EC" id="3.5.4.16" evidence="5"/>
<proteinExistence type="inferred from homology"/>
<keyword evidence="3 5" id="KW-0554">One-carbon metabolism</keyword>
<dbReference type="GO" id="GO:0006729">
    <property type="term" value="P:tetrahydrobiopterin biosynthetic process"/>
    <property type="evidence" value="ECO:0007669"/>
    <property type="project" value="TreeGrafter"/>
</dbReference>
<organism evidence="8 9">
    <name type="scientific">Euzebya pacifica</name>
    <dbReference type="NCBI Taxonomy" id="1608957"/>
    <lineage>
        <taxon>Bacteria</taxon>
        <taxon>Bacillati</taxon>
        <taxon>Actinomycetota</taxon>
        <taxon>Nitriliruptoria</taxon>
        <taxon>Euzebyales</taxon>
    </lineage>
</organism>
<dbReference type="InterPro" id="IPR001474">
    <property type="entry name" value="GTP_CycHdrlase_I"/>
</dbReference>
<dbReference type="NCBIfam" id="NF006826">
    <property type="entry name" value="PRK09347.1-3"/>
    <property type="match status" value="1"/>
</dbReference>
<dbReference type="PANTHER" id="PTHR11109:SF7">
    <property type="entry name" value="GTP CYCLOHYDROLASE 1"/>
    <property type="match status" value="1"/>
</dbReference>
<evidence type="ECO:0000256" key="2">
    <source>
        <dbReference type="ARBA" id="ARBA00005080"/>
    </source>
</evidence>
<dbReference type="NCBIfam" id="NF006825">
    <property type="entry name" value="PRK09347.1-2"/>
    <property type="match status" value="1"/>
</dbReference>
<dbReference type="HAMAP" id="MF_00223">
    <property type="entry name" value="FolE"/>
    <property type="match status" value="1"/>
</dbReference>
<reference evidence="8 9" key="1">
    <citation type="submission" date="2018-09" db="EMBL/GenBank/DDBJ databases">
        <title>Complete genome sequence of Euzebya sp. DY32-46 isolated from seawater of Pacific Ocean.</title>
        <authorList>
            <person name="Xu L."/>
            <person name="Wu Y.-H."/>
            <person name="Xu X.-W."/>
        </authorList>
    </citation>
    <scope>NUCLEOTIDE SEQUENCE [LARGE SCALE GENOMIC DNA]</scope>
    <source>
        <strain evidence="8 9">DY32-46</strain>
    </source>
</reference>